<dbReference type="SUPFAM" id="SSF81383">
    <property type="entry name" value="F-box domain"/>
    <property type="match status" value="1"/>
</dbReference>
<feature type="domain" description="F-box" evidence="1">
    <location>
        <begin position="16"/>
        <end position="57"/>
    </location>
</feature>
<dbReference type="InParanoid" id="A0A7J7DKF2"/>
<dbReference type="SMART" id="SM00256">
    <property type="entry name" value="FBOX"/>
    <property type="match status" value="1"/>
</dbReference>
<dbReference type="InterPro" id="IPR001810">
    <property type="entry name" value="F-box_dom"/>
</dbReference>
<dbReference type="Gene3D" id="1.20.1280.50">
    <property type="match status" value="1"/>
</dbReference>
<name>A0A7J7DKF2_TRIWF</name>
<evidence type="ECO:0000259" key="1">
    <source>
        <dbReference type="SMART" id="SM00256"/>
    </source>
</evidence>
<reference evidence="2 3" key="1">
    <citation type="journal article" date="2020" name="Nat. Commun.">
        <title>Genome of Tripterygium wilfordii and identification of cytochrome P450 involved in triptolide biosynthesis.</title>
        <authorList>
            <person name="Tu L."/>
            <person name="Su P."/>
            <person name="Zhang Z."/>
            <person name="Gao L."/>
            <person name="Wang J."/>
            <person name="Hu T."/>
            <person name="Zhou J."/>
            <person name="Zhang Y."/>
            <person name="Zhao Y."/>
            <person name="Liu Y."/>
            <person name="Song Y."/>
            <person name="Tong Y."/>
            <person name="Lu Y."/>
            <person name="Yang J."/>
            <person name="Xu C."/>
            <person name="Jia M."/>
            <person name="Peters R.J."/>
            <person name="Huang L."/>
            <person name="Gao W."/>
        </authorList>
    </citation>
    <scope>NUCLEOTIDE SEQUENCE [LARGE SCALE GENOMIC DNA]</scope>
    <source>
        <strain evidence="3">cv. XIE 37</strain>
        <tissue evidence="2">Leaf</tissue>
    </source>
</reference>
<comment type="caution">
    <text evidence="2">The sequence shown here is derived from an EMBL/GenBank/DDBJ whole genome shotgun (WGS) entry which is preliminary data.</text>
</comment>
<protein>
    <submittedName>
        <fullName evidence="2">F-box protein</fullName>
    </submittedName>
</protein>
<gene>
    <name evidence="2" type="ORF">HS088_TW06G00982</name>
</gene>
<dbReference type="AlphaFoldDB" id="A0A7J7DKF2"/>
<dbReference type="InterPro" id="IPR044809">
    <property type="entry name" value="AUF1-like"/>
</dbReference>
<dbReference type="CDD" id="cd09917">
    <property type="entry name" value="F-box_SF"/>
    <property type="match status" value="1"/>
</dbReference>
<organism evidence="2 3">
    <name type="scientific">Tripterygium wilfordii</name>
    <name type="common">Thunder God vine</name>
    <dbReference type="NCBI Taxonomy" id="458696"/>
    <lineage>
        <taxon>Eukaryota</taxon>
        <taxon>Viridiplantae</taxon>
        <taxon>Streptophyta</taxon>
        <taxon>Embryophyta</taxon>
        <taxon>Tracheophyta</taxon>
        <taxon>Spermatophyta</taxon>
        <taxon>Magnoliopsida</taxon>
        <taxon>eudicotyledons</taxon>
        <taxon>Gunneridae</taxon>
        <taxon>Pentapetalae</taxon>
        <taxon>rosids</taxon>
        <taxon>fabids</taxon>
        <taxon>Celastrales</taxon>
        <taxon>Celastraceae</taxon>
        <taxon>Tripterygium</taxon>
    </lineage>
</organism>
<dbReference type="FunCoup" id="A0A7J7DKF2">
    <property type="interactions" value="18"/>
</dbReference>
<dbReference type="OrthoDB" id="1693699at2759"/>
<keyword evidence="3" id="KW-1185">Reference proteome</keyword>
<dbReference type="EMBL" id="JAAARO010000006">
    <property type="protein sequence ID" value="KAF5746807.1"/>
    <property type="molecule type" value="Genomic_DNA"/>
</dbReference>
<evidence type="ECO:0000313" key="2">
    <source>
        <dbReference type="EMBL" id="KAF5746807.1"/>
    </source>
</evidence>
<sequence length="325" mass="36046">MYQFDDRMATDGFDRLPDSLILLVFNSVSDIKTLIRCRSVSKRFNSLVPQTESLVLKVDCVISNESESDSIFLAIFKSFLKSLQEIFHPKPPPHHLAKIRPNNSPAQILTQFHRIRSLAIELPAGDLKLDKGLTVKWRAVFGKTLKSCVILGFREPENAAEREGGGGEADVAGGLKVRVVWSISALIAASARHFLLKEVVKEHGEMEELVLRDREGEGTVVMDKDGLRECREDSSHVTDDRSWEMSRTVVPSVRMRMRHEPRLELSGGVVVEGATLVVIRASVNVKDGADVDDAELALGAFGGAYAEAVQALLKCRSYLLEMNSF</sequence>
<accession>A0A7J7DKF2</accession>
<dbReference type="Proteomes" id="UP000593562">
    <property type="component" value="Unassembled WGS sequence"/>
</dbReference>
<dbReference type="Pfam" id="PF12937">
    <property type="entry name" value="F-box-like"/>
    <property type="match status" value="1"/>
</dbReference>
<dbReference type="InterPro" id="IPR036047">
    <property type="entry name" value="F-box-like_dom_sf"/>
</dbReference>
<dbReference type="PANTHER" id="PTHR31215">
    <property type="entry name" value="OS05G0510400 PROTEIN-RELATED"/>
    <property type="match status" value="1"/>
</dbReference>
<proteinExistence type="predicted"/>
<evidence type="ECO:0000313" key="3">
    <source>
        <dbReference type="Proteomes" id="UP000593562"/>
    </source>
</evidence>